<dbReference type="Gramene" id="KXG25986">
    <property type="protein sequence ID" value="KXG25986"/>
    <property type="gene ID" value="SORBI_3006G039700"/>
</dbReference>
<dbReference type="AlphaFoldDB" id="A0A1B6PK01"/>
<name>A0A1B6PK01_SORBI</name>
<organism evidence="2 3">
    <name type="scientific">Sorghum bicolor</name>
    <name type="common">Sorghum</name>
    <name type="synonym">Sorghum vulgare</name>
    <dbReference type="NCBI Taxonomy" id="4558"/>
    <lineage>
        <taxon>Eukaryota</taxon>
        <taxon>Viridiplantae</taxon>
        <taxon>Streptophyta</taxon>
        <taxon>Embryophyta</taxon>
        <taxon>Tracheophyta</taxon>
        <taxon>Spermatophyta</taxon>
        <taxon>Magnoliopsida</taxon>
        <taxon>Liliopsida</taxon>
        <taxon>Poales</taxon>
        <taxon>Poaceae</taxon>
        <taxon>PACMAD clade</taxon>
        <taxon>Panicoideae</taxon>
        <taxon>Andropogonodae</taxon>
        <taxon>Andropogoneae</taxon>
        <taxon>Sorghinae</taxon>
        <taxon>Sorghum</taxon>
    </lineage>
</organism>
<sequence length="71" mass="7279">MATTTTVKMAKVVLLLVFLVQIMSVLAAAARPLDGDSGTGTGSWLETGVGMLTQLLLGAKSSGSNPRTHCC</sequence>
<evidence type="ECO:0000256" key="1">
    <source>
        <dbReference type="SAM" id="SignalP"/>
    </source>
</evidence>
<protein>
    <submittedName>
        <fullName evidence="2">Uncharacterized protein</fullName>
    </submittedName>
</protein>
<proteinExistence type="predicted"/>
<reference evidence="3" key="2">
    <citation type="journal article" date="2018" name="Plant J.">
        <title>The Sorghum bicolor reference genome: improved assembly, gene annotations, a transcriptome atlas, and signatures of genome organization.</title>
        <authorList>
            <person name="McCormick R.F."/>
            <person name="Truong S.K."/>
            <person name="Sreedasyam A."/>
            <person name="Jenkins J."/>
            <person name="Shu S."/>
            <person name="Sims D."/>
            <person name="Kennedy M."/>
            <person name="Amirebrahimi M."/>
            <person name="Weers B.D."/>
            <person name="McKinley B."/>
            <person name="Mattison A."/>
            <person name="Morishige D.T."/>
            <person name="Grimwood J."/>
            <person name="Schmutz J."/>
            <person name="Mullet J.E."/>
        </authorList>
    </citation>
    <scope>NUCLEOTIDE SEQUENCE [LARGE SCALE GENOMIC DNA]</scope>
    <source>
        <strain evidence="3">cv. BTx623</strain>
    </source>
</reference>
<keyword evidence="1" id="KW-0732">Signal</keyword>
<reference evidence="2 3" key="1">
    <citation type="journal article" date="2009" name="Nature">
        <title>The Sorghum bicolor genome and the diversification of grasses.</title>
        <authorList>
            <person name="Paterson A.H."/>
            <person name="Bowers J.E."/>
            <person name="Bruggmann R."/>
            <person name="Dubchak I."/>
            <person name="Grimwood J."/>
            <person name="Gundlach H."/>
            <person name="Haberer G."/>
            <person name="Hellsten U."/>
            <person name="Mitros T."/>
            <person name="Poliakov A."/>
            <person name="Schmutz J."/>
            <person name="Spannagl M."/>
            <person name="Tang H."/>
            <person name="Wang X."/>
            <person name="Wicker T."/>
            <person name="Bharti A.K."/>
            <person name="Chapman J."/>
            <person name="Feltus F.A."/>
            <person name="Gowik U."/>
            <person name="Grigoriev I.V."/>
            <person name="Lyons E."/>
            <person name="Maher C.A."/>
            <person name="Martis M."/>
            <person name="Narechania A."/>
            <person name="Otillar R.P."/>
            <person name="Penning B.W."/>
            <person name="Salamov A.A."/>
            <person name="Wang Y."/>
            <person name="Zhang L."/>
            <person name="Carpita N.C."/>
            <person name="Freeling M."/>
            <person name="Gingle A.R."/>
            <person name="Hash C.T."/>
            <person name="Keller B."/>
            <person name="Klein P."/>
            <person name="Kresovich S."/>
            <person name="McCann M.C."/>
            <person name="Ming R."/>
            <person name="Peterson D.G."/>
            <person name="Mehboob-ur-Rahman"/>
            <person name="Ware D."/>
            <person name="Westhoff P."/>
            <person name="Mayer K.F."/>
            <person name="Messing J."/>
            <person name="Rokhsar D.S."/>
        </authorList>
    </citation>
    <scope>NUCLEOTIDE SEQUENCE [LARGE SCALE GENOMIC DNA]</scope>
    <source>
        <strain evidence="3">cv. BTx623</strain>
    </source>
</reference>
<dbReference type="InParanoid" id="A0A1B6PK01"/>
<feature type="signal peptide" evidence="1">
    <location>
        <begin position="1"/>
        <end position="29"/>
    </location>
</feature>
<gene>
    <name evidence="2" type="ORF">SORBI_3006G039700</name>
</gene>
<accession>A0A1B6PK01</accession>
<evidence type="ECO:0000313" key="2">
    <source>
        <dbReference type="EMBL" id="KXG25986.1"/>
    </source>
</evidence>
<dbReference type="Proteomes" id="UP000000768">
    <property type="component" value="Chromosome 6"/>
</dbReference>
<feature type="chain" id="PRO_5008589000" evidence="1">
    <location>
        <begin position="30"/>
        <end position="71"/>
    </location>
</feature>
<dbReference type="EMBL" id="CM000765">
    <property type="protein sequence ID" value="KXG25986.1"/>
    <property type="molecule type" value="Genomic_DNA"/>
</dbReference>
<evidence type="ECO:0000313" key="3">
    <source>
        <dbReference type="Proteomes" id="UP000000768"/>
    </source>
</evidence>
<dbReference type="OMA" id="YDHSLTT"/>
<keyword evidence="3" id="KW-1185">Reference proteome</keyword>